<evidence type="ECO:0000313" key="4">
    <source>
        <dbReference type="Proteomes" id="UP000245288"/>
    </source>
</evidence>
<dbReference type="RefSeq" id="WP_109216850.1">
    <property type="nucleotide sequence ID" value="NZ_JRFU01000205.1"/>
</dbReference>
<dbReference type="Gene3D" id="1.10.287.110">
    <property type="entry name" value="DnaJ domain"/>
    <property type="match status" value="1"/>
</dbReference>
<evidence type="ECO:0000259" key="2">
    <source>
        <dbReference type="PROSITE" id="PS50076"/>
    </source>
</evidence>
<sequence length="229" mass="25706">MRNPYEVLGVSPGATDEEIKKAYRKLSRQYHPDANVNSPHPEIAEEKFKEVQQAYTQIMKEKQQGYAGGYQNGSAQSGPYGAYGAYGGYGGFGGFDDFTGQNEQRSQQNDPVNMQAAMNYIRNGYYKEALHALNDIPAGQRSARWYFFSAVANQGAGNNVVAQEHAQQAVAMEPSNMEYRQFLQNLQFGGTWYQNMGSSYQKPVSGLSRMCAIWCGFMMFLNCCCFRPF</sequence>
<dbReference type="EMBL" id="JRFU01000205">
    <property type="protein sequence ID" value="PWE85412.1"/>
    <property type="molecule type" value="Genomic_DNA"/>
</dbReference>
<dbReference type="InterPro" id="IPR050817">
    <property type="entry name" value="DjlA_DnaK_co-chaperone"/>
</dbReference>
<dbReference type="OrthoDB" id="9779889at2"/>
<name>A0A2V1JLG3_EUBRA</name>
<organism evidence="3 4">
    <name type="scientific">Eubacterium ramulus</name>
    <dbReference type="NCBI Taxonomy" id="39490"/>
    <lineage>
        <taxon>Bacteria</taxon>
        <taxon>Bacillati</taxon>
        <taxon>Bacillota</taxon>
        <taxon>Clostridia</taxon>
        <taxon>Eubacteriales</taxon>
        <taxon>Eubacteriaceae</taxon>
        <taxon>Eubacterium</taxon>
    </lineage>
</organism>
<dbReference type="PROSITE" id="PS50076">
    <property type="entry name" value="DNAJ_2"/>
    <property type="match status" value="1"/>
</dbReference>
<dbReference type="CDD" id="cd06257">
    <property type="entry name" value="DnaJ"/>
    <property type="match status" value="1"/>
</dbReference>
<dbReference type="SUPFAM" id="SSF46565">
    <property type="entry name" value="Chaperone J-domain"/>
    <property type="match status" value="1"/>
</dbReference>
<comment type="caution">
    <text evidence="3">The sequence shown here is derived from an EMBL/GenBank/DDBJ whole genome shotgun (WGS) entry which is preliminary data.</text>
</comment>
<evidence type="ECO:0000256" key="1">
    <source>
        <dbReference type="ARBA" id="ARBA00022705"/>
    </source>
</evidence>
<dbReference type="GO" id="GO:0006260">
    <property type="term" value="P:DNA replication"/>
    <property type="evidence" value="ECO:0007669"/>
    <property type="project" value="UniProtKB-KW"/>
</dbReference>
<reference evidence="3 4" key="1">
    <citation type="submission" date="2014-09" db="EMBL/GenBank/DDBJ databases">
        <title>Butyrate-producing bacteria isolated from human gut.</title>
        <authorList>
            <person name="Zhang Q."/>
            <person name="Zhao L."/>
        </authorList>
    </citation>
    <scope>NUCLEOTIDE SEQUENCE [LARGE SCALE GENOMIC DNA]</scope>
    <source>
        <strain evidence="3 4">21</strain>
    </source>
</reference>
<dbReference type="InterPro" id="IPR036869">
    <property type="entry name" value="J_dom_sf"/>
</dbReference>
<accession>A0A2V1JLG3</accession>
<dbReference type="SMART" id="SM00271">
    <property type="entry name" value="DnaJ"/>
    <property type="match status" value="1"/>
</dbReference>
<gene>
    <name evidence="3" type="ORF">LG34_16050</name>
</gene>
<dbReference type="Pfam" id="PF00226">
    <property type="entry name" value="DnaJ"/>
    <property type="match status" value="1"/>
</dbReference>
<dbReference type="PANTHER" id="PTHR24074">
    <property type="entry name" value="CO-CHAPERONE PROTEIN DJLA"/>
    <property type="match status" value="1"/>
</dbReference>
<dbReference type="InterPro" id="IPR011990">
    <property type="entry name" value="TPR-like_helical_dom_sf"/>
</dbReference>
<protein>
    <submittedName>
        <fullName evidence="3">Molecular chaperone DnaJ</fullName>
    </submittedName>
</protein>
<proteinExistence type="predicted"/>
<dbReference type="Proteomes" id="UP000245288">
    <property type="component" value="Unassembled WGS sequence"/>
</dbReference>
<dbReference type="SUPFAM" id="SSF48452">
    <property type="entry name" value="TPR-like"/>
    <property type="match status" value="1"/>
</dbReference>
<dbReference type="AlphaFoldDB" id="A0A2V1JLG3"/>
<dbReference type="InterPro" id="IPR001623">
    <property type="entry name" value="DnaJ_domain"/>
</dbReference>
<dbReference type="PRINTS" id="PR00625">
    <property type="entry name" value="JDOMAIN"/>
</dbReference>
<feature type="domain" description="J" evidence="2">
    <location>
        <begin position="3"/>
        <end position="84"/>
    </location>
</feature>
<keyword evidence="1" id="KW-0235">DNA replication</keyword>
<evidence type="ECO:0000313" key="3">
    <source>
        <dbReference type="EMBL" id="PWE85412.1"/>
    </source>
</evidence>
<keyword evidence="4" id="KW-1185">Reference proteome</keyword>